<proteinExistence type="predicted"/>
<dbReference type="PANTHER" id="PTHR21621">
    <property type="entry name" value="RIBOSOMAL PROTEIN S6 MODIFICATION PROTEIN"/>
    <property type="match status" value="1"/>
</dbReference>
<dbReference type="RefSeq" id="WP_188089936.1">
    <property type="nucleotide sequence ID" value="NZ_JACVFC010000003.1"/>
</dbReference>
<name>A0ABR7TT68_9BACT</name>
<sequence length="366" mass="42885">MMKEIKELPATAGSSFPTKNQYPVMSKKILILSQSYLESTTDQVCQWMDYLKIPYRRLNGEDFFRFQQLSDLPDNTATAVVWYRRKIAHFPAEFSLKQPDFNSQYTLKRFLVDEFNGLHSFLFHSIDAQKWLNDPLSEKNLNKLQVLQLARRLNIPTPFTEVVTTKTKIMALLEQYPALIVKPLSECILLEDNERRAYKMLTSTIEQKSLGAVPETFFPSLVQERIVKKFEIRTFYLDGVCYSMAIFSQNNRKTTDDFRNYDNHRPNRTVPYKLPADLEHKLDQLMKILRFRTGSIDLMVDMQGNYHFLEINPEGQFGMVSHPCNYYLEKKFARLLHQSVLHEKEIHQQPENKENASPATVFSEAE</sequence>
<dbReference type="EMBL" id="JACVFC010000003">
    <property type="protein sequence ID" value="MBC9932803.1"/>
    <property type="molecule type" value="Genomic_DNA"/>
</dbReference>
<evidence type="ECO:0000313" key="3">
    <source>
        <dbReference type="Proteomes" id="UP000659124"/>
    </source>
</evidence>
<gene>
    <name evidence="2" type="primary">gwsG</name>
    <name evidence="2" type="ORF">ICL07_20620</name>
</gene>
<dbReference type="NCBIfam" id="TIGR04192">
    <property type="entry name" value="GRASP_w_spasm"/>
    <property type="match status" value="1"/>
</dbReference>
<dbReference type="Gene3D" id="3.30.470.20">
    <property type="entry name" value="ATP-grasp fold, B domain"/>
    <property type="match status" value="1"/>
</dbReference>
<dbReference type="Proteomes" id="UP000659124">
    <property type="component" value="Unassembled WGS sequence"/>
</dbReference>
<dbReference type="SUPFAM" id="SSF56059">
    <property type="entry name" value="Glutathione synthetase ATP-binding domain-like"/>
    <property type="match status" value="1"/>
</dbReference>
<protein>
    <submittedName>
        <fullName evidence="2">Grasp-with-spasm system ATP-grasp peptide maturase</fullName>
    </submittedName>
</protein>
<dbReference type="InterPro" id="IPR026455">
    <property type="entry name" value="GRASP_w_spasm"/>
</dbReference>
<reference evidence="2 3" key="1">
    <citation type="submission" date="2020-09" db="EMBL/GenBank/DDBJ databases">
        <title>Genome sequences of type strains of Chitinophaga qingshengii and Chitinophaga varians.</title>
        <authorList>
            <person name="Kittiwongwattana C."/>
        </authorList>
    </citation>
    <scope>NUCLEOTIDE SEQUENCE [LARGE SCALE GENOMIC DNA]</scope>
    <source>
        <strain evidence="2 3">JCM 30026</strain>
    </source>
</reference>
<feature type="region of interest" description="Disordered" evidence="1">
    <location>
        <begin position="344"/>
        <end position="366"/>
    </location>
</feature>
<accession>A0ABR7TT68</accession>
<evidence type="ECO:0000313" key="2">
    <source>
        <dbReference type="EMBL" id="MBC9932803.1"/>
    </source>
</evidence>
<comment type="caution">
    <text evidence="2">The sequence shown here is derived from an EMBL/GenBank/DDBJ whole genome shotgun (WGS) entry which is preliminary data.</text>
</comment>
<dbReference type="PANTHER" id="PTHR21621:SF0">
    <property type="entry name" value="BETA-CITRYLGLUTAMATE SYNTHASE B-RELATED"/>
    <property type="match status" value="1"/>
</dbReference>
<organism evidence="2 3">
    <name type="scientific">Chitinophaga qingshengii</name>
    <dbReference type="NCBI Taxonomy" id="1569794"/>
    <lineage>
        <taxon>Bacteria</taxon>
        <taxon>Pseudomonadati</taxon>
        <taxon>Bacteroidota</taxon>
        <taxon>Chitinophagia</taxon>
        <taxon>Chitinophagales</taxon>
        <taxon>Chitinophagaceae</taxon>
        <taxon>Chitinophaga</taxon>
    </lineage>
</organism>
<evidence type="ECO:0000256" key="1">
    <source>
        <dbReference type="SAM" id="MobiDB-lite"/>
    </source>
</evidence>
<feature type="compositionally biased region" description="Basic and acidic residues" evidence="1">
    <location>
        <begin position="344"/>
        <end position="354"/>
    </location>
</feature>
<keyword evidence="3" id="KW-1185">Reference proteome</keyword>